<name>A0A1H0Y0U9_9EURY</name>
<reference evidence="2 5" key="3">
    <citation type="submission" date="2018-07" db="EMBL/GenBank/DDBJ databases">
        <title>Genome sequence of extremly halophilic archaeon Halopelagius longus strain BC12-B1.</title>
        <authorList>
            <person name="Zhang X."/>
        </authorList>
    </citation>
    <scope>NUCLEOTIDE SEQUENCE [LARGE SCALE GENOMIC DNA]</scope>
    <source>
        <strain evidence="2 5">BC12-B1</strain>
    </source>
</reference>
<dbReference type="AlphaFoldDB" id="A0A1H0Y0U9"/>
<reference evidence="3" key="2">
    <citation type="submission" date="2016-10" db="EMBL/GenBank/DDBJ databases">
        <authorList>
            <person name="de Groot N.N."/>
        </authorList>
    </citation>
    <scope>NUCLEOTIDE SEQUENCE [LARGE SCALE GENOMIC DNA]</scope>
    <source>
        <strain evidence="3">CGMCC 1.12397</strain>
    </source>
</reference>
<dbReference type="Gene3D" id="1.10.10.10">
    <property type="entry name" value="Winged helix-like DNA-binding domain superfamily/Winged helix DNA-binding domain"/>
    <property type="match status" value="2"/>
</dbReference>
<sequence length="232" mass="25413">MNSKRGTRHADSRTRTLQCIADGRRRAALRILLDAEERLPVREVASRLADAERGVPDAAAAETGLVHVHLPALSDAGLVEWDRDDECVETATHPVLDDPRFRELLETDGDGADEALSALSDERRRLALAVLRDDGTTVSRSALAGEVLRREAGDADTNPDADDVRRVEFRLHHVHLPKLDDADFVAYDPERGRVSYADHPALETVFAAVHEAGVDPADGFDDLSAECGLSRR</sequence>
<evidence type="ECO:0000313" key="4">
    <source>
        <dbReference type="Proteomes" id="UP000199289"/>
    </source>
</evidence>
<evidence type="ECO:0000313" key="3">
    <source>
        <dbReference type="EMBL" id="SDQ08774.1"/>
    </source>
</evidence>
<dbReference type="Proteomes" id="UP000199289">
    <property type="component" value="Unassembled WGS sequence"/>
</dbReference>
<feature type="domain" description="DUF7344" evidence="1">
    <location>
        <begin position="117"/>
        <end position="195"/>
    </location>
</feature>
<dbReference type="InterPro" id="IPR055768">
    <property type="entry name" value="DUF7344"/>
</dbReference>
<organism evidence="3 4">
    <name type="scientific">Halopelagius longus</name>
    <dbReference type="NCBI Taxonomy" id="1236180"/>
    <lineage>
        <taxon>Archaea</taxon>
        <taxon>Methanobacteriati</taxon>
        <taxon>Methanobacteriota</taxon>
        <taxon>Stenosarchaea group</taxon>
        <taxon>Halobacteria</taxon>
        <taxon>Halobacteriales</taxon>
        <taxon>Haloferacaceae</taxon>
    </lineage>
</organism>
<dbReference type="EMBL" id="QQST01000001">
    <property type="protein sequence ID" value="RDI72213.1"/>
    <property type="molecule type" value="Genomic_DNA"/>
</dbReference>
<dbReference type="OrthoDB" id="247722at2157"/>
<dbReference type="RefSeq" id="WP_092531941.1">
    <property type="nucleotide sequence ID" value="NZ_FNKQ01000001.1"/>
</dbReference>
<protein>
    <recommendedName>
        <fullName evidence="1">DUF7344 domain-containing protein</fullName>
    </recommendedName>
</protein>
<reference evidence="4" key="1">
    <citation type="submission" date="2016-10" db="EMBL/GenBank/DDBJ databases">
        <authorList>
            <person name="Varghese N."/>
            <person name="Submissions S."/>
        </authorList>
    </citation>
    <scope>NUCLEOTIDE SEQUENCE [LARGE SCALE GENOMIC DNA]</scope>
    <source>
        <strain evidence="4">CGMCC 1.12397</strain>
    </source>
</reference>
<evidence type="ECO:0000313" key="5">
    <source>
        <dbReference type="Proteomes" id="UP000255421"/>
    </source>
</evidence>
<proteinExistence type="predicted"/>
<evidence type="ECO:0000313" key="2">
    <source>
        <dbReference type="EMBL" id="RDI72213.1"/>
    </source>
</evidence>
<dbReference type="Proteomes" id="UP000255421">
    <property type="component" value="Unassembled WGS sequence"/>
</dbReference>
<feature type="domain" description="DUF7344" evidence="1">
    <location>
        <begin position="19"/>
        <end position="89"/>
    </location>
</feature>
<keyword evidence="5" id="KW-1185">Reference proteome</keyword>
<dbReference type="InterPro" id="IPR036388">
    <property type="entry name" value="WH-like_DNA-bd_sf"/>
</dbReference>
<dbReference type="EMBL" id="FNKQ01000001">
    <property type="protein sequence ID" value="SDQ08774.1"/>
    <property type="molecule type" value="Genomic_DNA"/>
</dbReference>
<evidence type="ECO:0000259" key="1">
    <source>
        <dbReference type="Pfam" id="PF24035"/>
    </source>
</evidence>
<dbReference type="Pfam" id="PF24035">
    <property type="entry name" value="DUF7344"/>
    <property type="match status" value="2"/>
</dbReference>
<accession>A0A1H0Y0U9</accession>
<gene>
    <name evidence="2" type="ORF">DWB78_11105</name>
    <name evidence="3" type="ORF">SAMN05216278_0329</name>
</gene>